<feature type="domain" description="SsuA/THI5-like" evidence="1">
    <location>
        <begin position="88"/>
        <end position="249"/>
    </location>
</feature>
<reference evidence="2" key="1">
    <citation type="journal article" date="2014" name="Int. J. Syst. Evol. Microbiol.">
        <title>Complete genome sequence of Corynebacterium casei LMG S-19264T (=DSM 44701T), isolated from a smear-ripened cheese.</title>
        <authorList>
            <consortium name="US DOE Joint Genome Institute (JGI-PGF)"/>
            <person name="Walter F."/>
            <person name="Albersmeier A."/>
            <person name="Kalinowski J."/>
            <person name="Ruckert C."/>
        </authorList>
    </citation>
    <scope>NUCLEOTIDE SEQUENCE</scope>
    <source>
        <strain evidence="2">JCM 16108</strain>
    </source>
</reference>
<dbReference type="Proteomes" id="UP000614609">
    <property type="component" value="Unassembled WGS sequence"/>
</dbReference>
<comment type="caution">
    <text evidence="2">The sequence shown here is derived from an EMBL/GenBank/DDBJ whole genome shotgun (WGS) entry which is preliminary data.</text>
</comment>
<dbReference type="SUPFAM" id="SSF53850">
    <property type="entry name" value="Periplasmic binding protein-like II"/>
    <property type="match status" value="1"/>
</dbReference>
<dbReference type="EMBL" id="BMOO01000002">
    <property type="protein sequence ID" value="GGM60903.1"/>
    <property type="molecule type" value="Genomic_DNA"/>
</dbReference>
<reference evidence="3" key="3">
    <citation type="submission" date="2021-03" db="EMBL/GenBank/DDBJ databases">
        <title>Genomic Encyclopedia of Type Strains, Phase IV (KMG-IV): sequencing the most valuable type-strain genomes for metagenomic binning, comparative biology and taxonomic classification.</title>
        <authorList>
            <person name="Goeker M."/>
        </authorList>
    </citation>
    <scope>NUCLEOTIDE SEQUENCE</scope>
    <source>
        <strain evidence="3">DSM 22443</strain>
    </source>
</reference>
<dbReference type="OrthoDB" id="204789at2157"/>
<dbReference type="Pfam" id="PF09084">
    <property type="entry name" value="NMT1"/>
    <property type="match status" value="1"/>
</dbReference>
<evidence type="ECO:0000313" key="2">
    <source>
        <dbReference type="EMBL" id="GGM60903.1"/>
    </source>
</evidence>
<dbReference type="PANTHER" id="PTHR30024">
    <property type="entry name" value="ALIPHATIC SULFONATES-BINDING PROTEIN-RELATED"/>
    <property type="match status" value="1"/>
</dbReference>
<evidence type="ECO:0000313" key="4">
    <source>
        <dbReference type="Proteomes" id="UP000614609"/>
    </source>
</evidence>
<dbReference type="InterPro" id="IPR015168">
    <property type="entry name" value="SsuA/THI5"/>
</dbReference>
<dbReference type="AlphaFoldDB" id="A0A830FYI0"/>
<dbReference type="Gene3D" id="3.40.190.10">
    <property type="entry name" value="Periplasmic binding protein-like II"/>
    <property type="match status" value="2"/>
</dbReference>
<dbReference type="PROSITE" id="PS51257">
    <property type="entry name" value="PROKAR_LIPOPROTEIN"/>
    <property type="match status" value="1"/>
</dbReference>
<reference evidence="2" key="2">
    <citation type="submission" date="2020-09" db="EMBL/GenBank/DDBJ databases">
        <authorList>
            <person name="Sun Q."/>
            <person name="Ohkuma M."/>
        </authorList>
    </citation>
    <scope>NUCLEOTIDE SEQUENCE</scope>
    <source>
        <strain evidence="2">JCM 16108</strain>
    </source>
</reference>
<accession>A0A830FYI0</accession>
<dbReference type="RefSeq" id="WP_188870260.1">
    <property type="nucleotide sequence ID" value="NZ_BMOO01000002.1"/>
</dbReference>
<gene>
    <name evidence="2" type="primary">ssuA2</name>
    <name evidence="2" type="ORF">GCM10009017_08780</name>
    <name evidence="3" type="ORF">J2752_001334</name>
</gene>
<proteinExistence type="predicted"/>
<evidence type="ECO:0000313" key="3">
    <source>
        <dbReference type="EMBL" id="MBP1954422.1"/>
    </source>
</evidence>
<dbReference type="EMBL" id="JAGGKO010000002">
    <property type="protein sequence ID" value="MBP1954422.1"/>
    <property type="molecule type" value="Genomic_DNA"/>
</dbReference>
<protein>
    <submittedName>
        <fullName evidence="2">ABC transporter substrate-binding protein</fullName>
    </submittedName>
    <submittedName>
        <fullName evidence="3">NitT/TauT family transport system substrate-binding protein</fullName>
    </submittedName>
</protein>
<dbReference type="Proteomes" id="UP000765891">
    <property type="component" value="Unassembled WGS sequence"/>
</dbReference>
<sequence length="338" mass="35882">MSRYNRRDYLKAAGIAGAAGLTGFAGCTGGGGGGGGGTPTINFNYVVPIENAASLLAVPEIRSELPNAGSAYELNVTRNSGTPTSLNQMAAGSADVVMTSTVSFASAVNQNAIPEGISVVGVDFWDASPENYDVSVFSAPDSGITEVADLEGKTVAVNALGTGVHSVYVKGLRSAGLTRDDVEFVEMGFPTYTAALNEGKIDAGIYPALFAVGARAEGFNHVFGSADVWSQQYPFTYATAAKRALNNKPDAMAAWAEDYGALFEYVRNNRSEAATAAANHFELPTETVESYFFTENDYHRDLTVDQDALQFIIDDLVELDFIDDSFDVTEHSTNEYQG</sequence>
<evidence type="ECO:0000259" key="1">
    <source>
        <dbReference type="Pfam" id="PF09084"/>
    </source>
</evidence>
<name>A0A830FYI0_9EURY</name>
<organism evidence="2 4">
    <name type="scientific">Halarchaeum rubridurum</name>
    <dbReference type="NCBI Taxonomy" id="489911"/>
    <lineage>
        <taxon>Archaea</taxon>
        <taxon>Methanobacteriati</taxon>
        <taxon>Methanobacteriota</taxon>
        <taxon>Stenosarchaea group</taxon>
        <taxon>Halobacteria</taxon>
        <taxon>Halobacteriales</taxon>
        <taxon>Halobacteriaceae</taxon>
    </lineage>
</organism>
<keyword evidence="4" id="KW-1185">Reference proteome</keyword>